<evidence type="ECO:0000256" key="1">
    <source>
        <dbReference type="SAM" id="MobiDB-lite"/>
    </source>
</evidence>
<evidence type="ECO:0000313" key="3">
    <source>
        <dbReference type="Proteomes" id="UP001497453"/>
    </source>
</evidence>
<name>A0ABP1EB99_9APHY</name>
<gene>
    <name evidence="2" type="ORF">GFSPODELE1_LOCUS10771</name>
</gene>
<accession>A0ABP1EB99</accession>
<sequence length="176" mass="19714">MTSLPETLQITVLLVLQLGSPYPEVTRLLWAGALIRTPPCKHTLRTGFSTENVLRTYPTFGGCMKRSPTLLSPFTIPHLDRSPPGPRTAKSRTGPDSPPACNKSTGTTHLRPVIHLSHFTVESFQAGGAVMPFEDYDDLPCKTLALVTSPRPRPPPQYMKRRDRRRRRITSWLRGD</sequence>
<evidence type="ECO:0000313" key="2">
    <source>
        <dbReference type="EMBL" id="CAL1716472.1"/>
    </source>
</evidence>
<dbReference type="Proteomes" id="UP001497453">
    <property type="component" value="Chromosome 9"/>
</dbReference>
<organism evidence="2 3">
    <name type="scientific">Somion occarium</name>
    <dbReference type="NCBI Taxonomy" id="3059160"/>
    <lineage>
        <taxon>Eukaryota</taxon>
        <taxon>Fungi</taxon>
        <taxon>Dikarya</taxon>
        <taxon>Basidiomycota</taxon>
        <taxon>Agaricomycotina</taxon>
        <taxon>Agaricomycetes</taxon>
        <taxon>Polyporales</taxon>
        <taxon>Cerrenaceae</taxon>
        <taxon>Somion</taxon>
    </lineage>
</organism>
<protein>
    <submittedName>
        <fullName evidence="2">Uncharacterized protein</fullName>
    </submittedName>
</protein>
<dbReference type="EMBL" id="OZ037952">
    <property type="protein sequence ID" value="CAL1716472.1"/>
    <property type="molecule type" value="Genomic_DNA"/>
</dbReference>
<proteinExistence type="predicted"/>
<reference evidence="3" key="1">
    <citation type="submission" date="2024-04" db="EMBL/GenBank/DDBJ databases">
        <authorList>
            <person name="Shaw F."/>
            <person name="Minotto A."/>
        </authorList>
    </citation>
    <scope>NUCLEOTIDE SEQUENCE [LARGE SCALE GENOMIC DNA]</scope>
</reference>
<keyword evidence="3" id="KW-1185">Reference proteome</keyword>
<feature type="region of interest" description="Disordered" evidence="1">
    <location>
        <begin position="74"/>
        <end position="107"/>
    </location>
</feature>